<organism evidence="4">
    <name type="scientific">Nitzschia alba</name>
    <name type="common">Marine diatom</name>
    <dbReference type="NCBI Taxonomy" id="2858"/>
    <lineage>
        <taxon>Eukaryota</taxon>
        <taxon>Sar</taxon>
        <taxon>Stramenopiles</taxon>
        <taxon>Ochrophyta</taxon>
        <taxon>Bacillariophyta</taxon>
        <taxon>Bacillariophyceae</taxon>
        <taxon>Bacillariophycidae</taxon>
        <taxon>Bacillariales</taxon>
        <taxon>Bacillariaceae</taxon>
        <taxon>Nitzschia</taxon>
    </lineage>
</organism>
<dbReference type="GeneID" id="41826864"/>
<keyword evidence="1 3" id="KW-0547">Nucleotide-binding</keyword>
<evidence type="ECO:0000256" key="1">
    <source>
        <dbReference type="ARBA" id="ARBA00022741"/>
    </source>
</evidence>
<sequence length="595" mass="66511">MGKIVGIDLGTTNSVIATLEGGQPQIIPNDQGSRTTPSIVAYTDKQRILVGDIAKRQAIINSENTFFSVKRFIGLKKKELAINLTRLPYKIIENSSGKIKIKCPILNKDFSPEEISAQIIRKLIQDAERYLQETIDQVVLTVPAHFNASQRQATIDAGKIAGLEVLRIINEPTAAALAYGLEQKKHKKILIFDLGGGTLDVSILDTGDGIFEVLATAGDIHLGGDDFTKNIVSWLVNTFNEQENIDISSDPQIMQRLIIASEKAKIELSDKEYTTISLPFLIPGPKHLEIKLTRKIYELLNKDLIDKCRMHLKKVLKLSNLKKTDIYDIILVGGSTRMPIIRNLLEKFLKKPINQFVNPDEIVALGAALQAGIVTGELKNFLLVDIIPLSLGVETAGGIMAPIIEKNTAIPITKSQIFSTLPLDLKTDIHIGIYQGERQLVVDNRLLGSIILNEIAINSLEAPEITITFSIDRDGLLTVIAKEKETGQEQSIILKDTSTLDQFELDTILLDAQKNADLDKEKLQIANSNNKIIYFILEIVDSLEKRNFNKKSQNKIYRIMQQLDLFIVKNIVNEIEELFIKLCKEYRKINKSNML</sequence>
<dbReference type="FunFam" id="3.30.420.40:FF:000004">
    <property type="entry name" value="Molecular chaperone DnaK"/>
    <property type="match status" value="1"/>
</dbReference>
<dbReference type="EMBL" id="MN065498">
    <property type="protein sequence ID" value="QEI59594.1"/>
    <property type="molecule type" value="Genomic_DNA"/>
</dbReference>
<geneLocation type="plastid" evidence="4"/>
<dbReference type="InterPro" id="IPR029047">
    <property type="entry name" value="HSP70_peptide-bd_sf"/>
</dbReference>
<dbReference type="Gene3D" id="2.60.34.10">
    <property type="entry name" value="Substrate Binding Domain Of DNAk, Chain A, domain 1"/>
    <property type="match status" value="1"/>
</dbReference>
<dbReference type="AlphaFoldDB" id="A0A5C0F2L1"/>
<protein>
    <submittedName>
        <fullName evidence="4">Hsp70-type chaperone</fullName>
    </submittedName>
</protein>
<dbReference type="PRINTS" id="PR00301">
    <property type="entry name" value="HEATSHOCK70"/>
</dbReference>
<dbReference type="Gene3D" id="3.30.420.40">
    <property type="match status" value="2"/>
</dbReference>
<dbReference type="PROSITE" id="PS00329">
    <property type="entry name" value="HSP70_2"/>
    <property type="match status" value="1"/>
</dbReference>
<dbReference type="CDD" id="cd10234">
    <property type="entry name" value="ASKHA_NBD_HSP70_DnaK-like"/>
    <property type="match status" value="1"/>
</dbReference>
<reference evidence="4" key="1">
    <citation type="submission" date="2019-06" db="EMBL/GenBank/DDBJ databases">
        <authorList>
            <person name="Grosvenor D.A."/>
            <person name="Keepers K.G."/>
            <person name="Pogoda C.S."/>
            <person name="Kane N.C."/>
            <person name="Kociolek J.P."/>
        </authorList>
    </citation>
    <scope>NUCLEOTIDE SEQUENCE</scope>
</reference>
<dbReference type="GO" id="GO:0140662">
    <property type="term" value="F:ATP-dependent protein folding chaperone"/>
    <property type="evidence" value="ECO:0007669"/>
    <property type="project" value="InterPro"/>
</dbReference>
<comment type="similarity">
    <text evidence="3">Belongs to the heat shock protein 70 family.</text>
</comment>
<dbReference type="Pfam" id="PF00012">
    <property type="entry name" value="HSP70"/>
    <property type="match status" value="1"/>
</dbReference>
<dbReference type="SUPFAM" id="SSF100920">
    <property type="entry name" value="Heat shock protein 70kD (HSP70), peptide-binding domain"/>
    <property type="match status" value="1"/>
</dbReference>
<dbReference type="PROSITE" id="PS00297">
    <property type="entry name" value="HSP70_1"/>
    <property type="match status" value="1"/>
</dbReference>
<name>A0A5C0F2L1_NITAL</name>
<dbReference type="RefSeq" id="YP_009695318.1">
    <property type="nucleotide sequence ID" value="NC_044785.1"/>
</dbReference>
<dbReference type="InterPro" id="IPR018181">
    <property type="entry name" value="Heat_shock_70_CS"/>
</dbReference>
<dbReference type="PANTHER" id="PTHR19375">
    <property type="entry name" value="HEAT SHOCK PROTEIN 70KDA"/>
    <property type="match status" value="1"/>
</dbReference>
<dbReference type="GO" id="GO:0005524">
    <property type="term" value="F:ATP binding"/>
    <property type="evidence" value="ECO:0007669"/>
    <property type="project" value="UniProtKB-KW"/>
</dbReference>
<dbReference type="NCBIfam" id="NF001413">
    <property type="entry name" value="PRK00290.1"/>
    <property type="match status" value="1"/>
</dbReference>
<gene>
    <name evidence="4" type="primary">dnaK</name>
</gene>
<evidence type="ECO:0000313" key="4">
    <source>
        <dbReference type="EMBL" id="QEI59594.1"/>
    </source>
</evidence>
<evidence type="ECO:0000256" key="2">
    <source>
        <dbReference type="ARBA" id="ARBA00022840"/>
    </source>
</evidence>
<keyword evidence="4" id="KW-0934">Plastid</keyword>
<dbReference type="InterPro" id="IPR043129">
    <property type="entry name" value="ATPase_NBD"/>
</dbReference>
<dbReference type="InterPro" id="IPR013126">
    <property type="entry name" value="Hsp_70_fam"/>
</dbReference>
<dbReference type="SUPFAM" id="SSF53067">
    <property type="entry name" value="Actin-like ATPase domain"/>
    <property type="match status" value="2"/>
</dbReference>
<keyword evidence="2 3" id="KW-0067">ATP-binding</keyword>
<evidence type="ECO:0000256" key="3">
    <source>
        <dbReference type="RuleBase" id="RU003322"/>
    </source>
</evidence>
<dbReference type="Gene3D" id="3.90.640.10">
    <property type="entry name" value="Actin, Chain A, domain 4"/>
    <property type="match status" value="1"/>
</dbReference>
<accession>A0A5C0F2L1</accession>
<proteinExistence type="inferred from homology"/>
<dbReference type="FunFam" id="3.90.640.10:FF:000003">
    <property type="entry name" value="Molecular chaperone DnaK"/>
    <property type="match status" value="1"/>
</dbReference>